<reference evidence="2" key="1">
    <citation type="journal article" date="2020" name="Stud. Mycol.">
        <title>101 Dothideomycetes genomes: a test case for predicting lifestyles and emergence of pathogens.</title>
        <authorList>
            <person name="Haridas S."/>
            <person name="Albert R."/>
            <person name="Binder M."/>
            <person name="Bloem J."/>
            <person name="Labutti K."/>
            <person name="Salamov A."/>
            <person name="Andreopoulos B."/>
            <person name="Baker S."/>
            <person name="Barry K."/>
            <person name="Bills G."/>
            <person name="Bluhm B."/>
            <person name="Cannon C."/>
            <person name="Castanera R."/>
            <person name="Culley D."/>
            <person name="Daum C."/>
            <person name="Ezra D."/>
            <person name="Gonzalez J."/>
            <person name="Henrissat B."/>
            <person name="Kuo A."/>
            <person name="Liang C."/>
            <person name="Lipzen A."/>
            <person name="Lutzoni F."/>
            <person name="Magnuson J."/>
            <person name="Mondo S."/>
            <person name="Nolan M."/>
            <person name="Ohm R."/>
            <person name="Pangilinan J."/>
            <person name="Park H.-J."/>
            <person name="Ramirez L."/>
            <person name="Alfaro M."/>
            <person name="Sun H."/>
            <person name="Tritt A."/>
            <person name="Yoshinaga Y."/>
            <person name="Zwiers L.-H."/>
            <person name="Turgeon B."/>
            <person name="Goodwin S."/>
            <person name="Spatafora J."/>
            <person name="Crous P."/>
            <person name="Grigoriev I."/>
        </authorList>
    </citation>
    <scope>NUCLEOTIDE SEQUENCE</scope>
    <source>
        <strain evidence="2">ATCC 74209</strain>
    </source>
</reference>
<sequence>MFRTILTRQAPAGARFFSTTPAARKSVVDSAKDVLKKVDKTVANQAVKGIEKGEQVADAVKSSLPDSTQQAKGQASELAGKAKGTAYEASGNIKGKANELAGEAQGK</sequence>
<dbReference type="OrthoDB" id="4023585at2759"/>
<evidence type="ECO:0000313" key="2">
    <source>
        <dbReference type="EMBL" id="KAF2201519.1"/>
    </source>
</evidence>
<gene>
    <name evidence="2" type="ORF">GQ43DRAFT_349577</name>
</gene>
<evidence type="ECO:0000256" key="1">
    <source>
        <dbReference type="SAM" id="MobiDB-lite"/>
    </source>
</evidence>
<dbReference type="EMBL" id="ML993972">
    <property type="protein sequence ID" value="KAF2201519.1"/>
    <property type="molecule type" value="Genomic_DNA"/>
</dbReference>
<protein>
    <recommendedName>
        <fullName evidence="4">LEA domain protein</fullName>
    </recommendedName>
</protein>
<evidence type="ECO:0008006" key="4">
    <source>
        <dbReference type="Google" id="ProtNLM"/>
    </source>
</evidence>
<dbReference type="Proteomes" id="UP000799536">
    <property type="component" value="Unassembled WGS sequence"/>
</dbReference>
<feature type="region of interest" description="Disordered" evidence="1">
    <location>
        <begin position="59"/>
        <end position="107"/>
    </location>
</feature>
<name>A0A9P4MQ80_9PLEO</name>
<feature type="compositionally biased region" description="Polar residues" evidence="1">
    <location>
        <begin position="64"/>
        <end position="73"/>
    </location>
</feature>
<accession>A0A9P4MQ80</accession>
<organism evidence="2 3">
    <name type="scientific">Delitschia confertaspora ATCC 74209</name>
    <dbReference type="NCBI Taxonomy" id="1513339"/>
    <lineage>
        <taxon>Eukaryota</taxon>
        <taxon>Fungi</taxon>
        <taxon>Dikarya</taxon>
        <taxon>Ascomycota</taxon>
        <taxon>Pezizomycotina</taxon>
        <taxon>Dothideomycetes</taxon>
        <taxon>Pleosporomycetidae</taxon>
        <taxon>Pleosporales</taxon>
        <taxon>Delitschiaceae</taxon>
        <taxon>Delitschia</taxon>
    </lineage>
</organism>
<feature type="non-terminal residue" evidence="2">
    <location>
        <position position="107"/>
    </location>
</feature>
<proteinExistence type="predicted"/>
<keyword evidence="3" id="KW-1185">Reference proteome</keyword>
<evidence type="ECO:0000313" key="3">
    <source>
        <dbReference type="Proteomes" id="UP000799536"/>
    </source>
</evidence>
<comment type="caution">
    <text evidence="2">The sequence shown here is derived from an EMBL/GenBank/DDBJ whole genome shotgun (WGS) entry which is preliminary data.</text>
</comment>
<dbReference type="AlphaFoldDB" id="A0A9P4MQ80"/>